<sequence length="352" mass="37909">MCVLKVANARKSEQRLRVEGVRDDEMDGGAASGVMFPGHNREREMSAMVTALTNVVAGHVSDDLVNQTGSDPCCLLGSCSWGAGHKRGRDDQGHVSESVSTISRAFGDLSHGGSSSFRVGEGSVLNTNTTAASESSLMVPTYEYVDTYRGEPRRRYRGVRQRPWGKWAAEIRDPYRAARVWLGTFDSAEAAARAYDEAALRFRGNKAKLNFPENVQLRPSPSGSQATQLAISDSPETLFSVPSYTNPIVQSQPLHRSRSSELPGDYFNYSQMGSSSSDYFPRQPMNLLDQMRLASPLQSSSSLSSSSPLGSSVSSASSSPPPFSPFFPPQPPSAGQSGGADIPAPPWSDTSQ</sequence>
<dbReference type="InterPro" id="IPR044808">
    <property type="entry name" value="ERF_plant"/>
</dbReference>
<comment type="similarity">
    <text evidence="6">Belongs to the AP2/ERF transcription factor family. ERF subfamily.</text>
</comment>
<evidence type="ECO:0000313" key="9">
    <source>
        <dbReference type="EMBL" id="QFQ50797.1"/>
    </source>
</evidence>
<dbReference type="InterPro" id="IPR016177">
    <property type="entry name" value="DNA-bd_dom_sf"/>
</dbReference>
<keyword evidence="4" id="KW-0804">Transcription</keyword>
<protein>
    <submittedName>
        <fullName evidence="9">Ethylene-responsive transcription factor</fullName>
    </submittedName>
</protein>
<evidence type="ECO:0000256" key="1">
    <source>
        <dbReference type="ARBA" id="ARBA00004123"/>
    </source>
</evidence>
<feature type="region of interest" description="Disordered" evidence="7">
    <location>
        <begin position="298"/>
        <end position="352"/>
    </location>
</feature>
<feature type="domain" description="AP2/ERF" evidence="8">
    <location>
        <begin position="155"/>
        <end position="212"/>
    </location>
</feature>
<dbReference type="SUPFAM" id="SSF54171">
    <property type="entry name" value="DNA-binding domain"/>
    <property type="match status" value="1"/>
</dbReference>
<dbReference type="GO" id="GO:0003700">
    <property type="term" value="F:DNA-binding transcription factor activity"/>
    <property type="evidence" value="ECO:0007669"/>
    <property type="project" value="InterPro"/>
</dbReference>
<evidence type="ECO:0000256" key="6">
    <source>
        <dbReference type="ARBA" id="ARBA00024343"/>
    </source>
</evidence>
<dbReference type="PRINTS" id="PR00367">
    <property type="entry name" value="ETHRSPELEMNT"/>
</dbReference>
<dbReference type="GO" id="GO:0005634">
    <property type="term" value="C:nucleus"/>
    <property type="evidence" value="ECO:0007669"/>
    <property type="project" value="UniProtKB-SubCell"/>
</dbReference>
<keyword evidence="2" id="KW-0805">Transcription regulation</keyword>
<dbReference type="Pfam" id="PF00847">
    <property type="entry name" value="AP2"/>
    <property type="match status" value="1"/>
</dbReference>
<dbReference type="CDD" id="cd00018">
    <property type="entry name" value="AP2"/>
    <property type="match status" value="1"/>
</dbReference>
<evidence type="ECO:0000256" key="4">
    <source>
        <dbReference type="ARBA" id="ARBA00023163"/>
    </source>
</evidence>
<keyword evidence="5" id="KW-0539">Nucleus</keyword>
<dbReference type="Gene3D" id="3.30.730.10">
    <property type="entry name" value="AP2/ERF domain"/>
    <property type="match status" value="1"/>
</dbReference>
<dbReference type="PANTHER" id="PTHR31190:SF421">
    <property type="entry name" value="ETHYLENE-RESPONSIVE TRANSCRIPTION FACTOR ERF110"/>
    <property type="match status" value="1"/>
</dbReference>
<proteinExistence type="evidence at transcript level"/>
<evidence type="ECO:0000259" key="8">
    <source>
        <dbReference type="PROSITE" id="PS51032"/>
    </source>
</evidence>
<dbReference type="InterPro" id="IPR001471">
    <property type="entry name" value="AP2/ERF_dom"/>
</dbReference>
<dbReference type="GO" id="GO:0003677">
    <property type="term" value="F:DNA binding"/>
    <property type="evidence" value="ECO:0007669"/>
    <property type="project" value="UniProtKB-KW"/>
</dbReference>
<dbReference type="GO" id="GO:0009873">
    <property type="term" value="P:ethylene-activated signaling pathway"/>
    <property type="evidence" value="ECO:0007669"/>
    <property type="project" value="InterPro"/>
</dbReference>
<keyword evidence="3" id="KW-0238">DNA-binding</keyword>
<dbReference type="FunFam" id="3.30.730.10:FF:000001">
    <property type="entry name" value="Ethylene-responsive transcription factor 2"/>
    <property type="match status" value="1"/>
</dbReference>
<feature type="compositionally biased region" description="Low complexity" evidence="7">
    <location>
        <begin position="298"/>
        <end position="318"/>
    </location>
</feature>
<evidence type="ECO:0000256" key="2">
    <source>
        <dbReference type="ARBA" id="ARBA00023015"/>
    </source>
</evidence>
<feature type="compositionally biased region" description="Pro residues" evidence="7">
    <location>
        <begin position="319"/>
        <end position="332"/>
    </location>
</feature>
<gene>
    <name evidence="9" type="primary">ERF</name>
</gene>
<evidence type="ECO:0000256" key="3">
    <source>
        <dbReference type="ARBA" id="ARBA00023125"/>
    </source>
</evidence>
<evidence type="ECO:0000256" key="7">
    <source>
        <dbReference type="SAM" id="MobiDB-lite"/>
    </source>
</evidence>
<dbReference type="InterPro" id="IPR036955">
    <property type="entry name" value="AP2/ERF_dom_sf"/>
</dbReference>
<name>A0A5P8H695_9ROSI</name>
<reference evidence="9" key="1">
    <citation type="submission" date="2019-03" db="EMBL/GenBank/DDBJ databases">
        <title>Identification of Vitis davidii Foex with Resistance to Grape Anthracnose and Cloning and Functional of VdERF110.</title>
        <authorList>
            <person name="Tang X."/>
            <person name="Lei Y."/>
            <person name="Wen Z."/>
            <person name="Chen Q."/>
        </authorList>
    </citation>
    <scope>NUCLEOTIDE SEQUENCE</scope>
</reference>
<dbReference type="SMART" id="SM00380">
    <property type="entry name" value="AP2"/>
    <property type="match status" value="1"/>
</dbReference>
<dbReference type="AlphaFoldDB" id="A0A5P8H695"/>
<comment type="subcellular location">
    <subcellularLocation>
        <location evidence="1">Nucleus</location>
    </subcellularLocation>
</comment>
<dbReference type="PANTHER" id="PTHR31190">
    <property type="entry name" value="DNA-BINDING DOMAIN"/>
    <property type="match status" value="1"/>
</dbReference>
<organism evidence="9">
    <name type="scientific">Vitis davidii</name>
    <dbReference type="NCBI Taxonomy" id="103354"/>
    <lineage>
        <taxon>Eukaryota</taxon>
        <taxon>Viridiplantae</taxon>
        <taxon>Streptophyta</taxon>
        <taxon>Embryophyta</taxon>
        <taxon>Tracheophyta</taxon>
        <taxon>Spermatophyta</taxon>
        <taxon>Magnoliopsida</taxon>
        <taxon>eudicotyledons</taxon>
        <taxon>Gunneridae</taxon>
        <taxon>Pentapetalae</taxon>
        <taxon>rosids</taxon>
        <taxon>Vitales</taxon>
        <taxon>Vitaceae</taxon>
        <taxon>Viteae</taxon>
        <taxon>Vitis</taxon>
    </lineage>
</organism>
<evidence type="ECO:0000256" key="5">
    <source>
        <dbReference type="ARBA" id="ARBA00023242"/>
    </source>
</evidence>
<dbReference type="EMBL" id="MK685673">
    <property type="protein sequence ID" value="QFQ50797.1"/>
    <property type="molecule type" value="mRNA"/>
</dbReference>
<accession>A0A5P8H695</accession>
<dbReference type="PROSITE" id="PS51032">
    <property type="entry name" value="AP2_ERF"/>
    <property type="match status" value="1"/>
</dbReference>